<dbReference type="Proteomes" id="UP000287394">
    <property type="component" value="Chromosome"/>
</dbReference>
<proteinExistence type="predicted"/>
<dbReference type="RefSeq" id="WP_125206425.1">
    <property type="nucleotide sequence ID" value="NZ_AP025739.1"/>
</dbReference>
<protein>
    <submittedName>
        <fullName evidence="1">Uncharacterized protein</fullName>
    </submittedName>
</protein>
<dbReference type="OrthoDB" id="5294147at2"/>
<organism evidence="1 2">
    <name type="scientific">Capsulimonas corticalis</name>
    <dbReference type="NCBI Taxonomy" id="2219043"/>
    <lineage>
        <taxon>Bacteria</taxon>
        <taxon>Bacillati</taxon>
        <taxon>Armatimonadota</taxon>
        <taxon>Armatimonadia</taxon>
        <taxon>Capsulimonadales</taxon>
        <taxon>Capsulimonadaceae</taxon>
        <taxon>Capsulimonas</taxon>
    </lineage>
</organism>
<gene>
    <name evidence="1" type="ORF">CCAX7_36190</name>
</gene>
<reference evidence="1 2" key="1">
    <citation type="journal article" date="2019" name="Int. J. Syst. Evol. Microbiol.">
        <title>Capsulimonas corticalis gen. nov., sp. nov., an aerobic capsulated bacterium, of a novel bacterial order, Capsulimonadales ord. nov., of the class Armatimonadia of the phylum Armatimonadetes.</title>
        <authorList>
            <person name="Li J."/>
            <person name="Kudo C."/>
            <person name="Tonouchi A."/>
        </authorList>
    </citation>
    <scope>NUCLEOTIDE SEQUENCE [LARGE SCALE GENOMIC DNA]</scope>
    <source>
        <strain evidence="1 2">AX-7</strain>
    </source>
</reference>
<sequence>MTSHSPEMQPRGVKFRACTDAEIELLARRALRKGASLGSFEAQGAQGALLVLAIIGLICLFLAPPIKAVGVWLLVVAAALSLYIIGEIVLAFSGSVSAEMLNSEKVKLSGLHHGNCPICQRMIYINATKNPKDVECPRCLADLVFEDGCIAPK</sequence>
<evidence type="ECO:0000313" key="1">
    <source>
        <dbReference type="EMBL" id="BDI31568.1"/>
    </source>
</evidence>
<keyword evidence="2" id="KW-1185">Reference proteome</keyword>
<dbReference type="EMBL" id="AP025739">
    <property type="protein sequence ID" value="BDI31568.1"/>
    <property type="molecule type" value="Genomic_DNA"/>
</dbReference>
<accession>A0A402D6Y4</accession>
<evidence type="ECO:0000313" key="2">
    <source>
        <dbReference type="Proteomes" id="UP000287394"/>
    </source>
</evidence>
<dbReference type="AlphaFoldDB" id="A0A402D6Y4"/>
<name>A0A402D6Y4_9BACT</name>
<dbReference type="KEGG" id="ccot:CCAX7_36190"/>